<accession>A0A078I7M7</accession>
<protein>
    <submittedName>
        <fullName evidence="1">BnaA09g12690D protein</fullName>
    </submittedName>
</protein>
<gene>
    <name evidence="1" type="primary">BnaA09g12690D</name>
    <name evidence="1" type="ORF">GSBRNA2T00086400001</name>
</gene>
<dbReference type="Proteomes" id="UP000028999">
    <property type="component" value="Unassembled WGS sequence"/>
</dbReference>
<evidence type="ECO:0000313" key="2">
    <source>
        <dbReference type="Proteomes" id="UP000028999"/>
    </source>
</evidence>
<reference evidence="1 2" key="1">
    <citation type="journal article" date="2014" name="Science">
        <title>Plant genetics. Early allopolyploid evolution in the post-Neolithic Brassica napus oilseed genome.</title>
        <authorList>
            <person name="Chalhoub B."/>
            <person name="Denoeud F."/>
            <person name="Liu S."/>
            <person name="Parkin I.A."/>
            <person name="Tang H."/>
            <person name="Wang X."/>
            <person name="Chiquet J."/>
            <person name="Belcram H."/>
            <person name="Tong C."/>
            <person name="Samans B."/>
            <person name="Correa M."/>
            <person name="Da Silva C."/>
            <person name="Just J."/>
            <person name="Falentin C."/>
            <person name="Koh C.S."/>
            <person name="Le Clainche I."/>
            <person name="Bernard M."/>
            <person name="Bento P."/>
            <person name="Noel B."/>
            <person name="Labadie K."/>
            <person name="Alberti A."/>
            <person name="Charles M."/>
            <person name="Arnaud D."/>
            <person name="Guo H."/>
            <person name="Daviaud C."/>
            <person name="Alamery S."/>
            <person name="Jabbari K."/>
            <person name="Zhao M."/>
            <person name="Edger P.P."/>
            <person name="Chelaifa H."/>
            <person name="Tack D."/>
            <person name="Lassalle G."/>
            <person name="Mestiri I."/>
            <person name="Schnel N."/>
            <person name="Le Paslier M.C."/>
            <person name="Fan G."/>
            <person name="Renault V."/>
            <person name="Bayer P.E."/>
            <person name="Golicz A.A."/>
            <person name="Manoli S."/>
            <person name="Lee T.H."/>
            <person name="Thi V.H."/>
            <person name="Chalabi S."/>
            <person name="Hu Q."/>
            <person name="Fan C."/>
            <person name="Tollenaere R."/>
            <person name="Lu Y."/>
            <person name="Battail C."/>
            <person name="Shen J."/>
            <person name="Sidebottom C.H."/>
            <person name="Wang X."/>
            <person name="Canaguier A."/>
            <person name="Chauveau A."/>
            <person name="Berard A."/>
            <person name="Deniot G."/>
            <person name="Guan M."/>
            <person name="Liu Z."/>
            <person name="Sun F."/>
            <person name="Lim Y.P."/>
            <person name="Lyons E."/>
            <person name="Town C.D."/>
            <person name="Bancroft I."/>
            <person name="Wang X."/>
            <person name="Meng J."/>
            <person name="Ma J."/>
            <person name="Pires J.C."/>
            <person name="King G.J."/>
            <person name="Brunel D."/>
            <person name="Delourme R."/>
            <person name="Renard M."/>
            <person name="Aury J.M."/>
            <person name="Adams K.L."/>
            <person name="Batley J."/>
            <person name="Snowdon R.J."/>
            <person name="Tost J."/>
            <person name="Edwards D."/>
            <person name="Zhou Y."/>
            <person name="Hua W."/>
            <person name="Sharpe A.G."/>
            <person name="Paterson A.H."/>
            <person name="Guan C."/>
            <person name="Wincker P."/>
        </authorList>
    </citation>
    <scope>NUCLEOTIDE SEQUENCE [LARGE SCALE GENOMIC DNA]</scope>
    <source>
        <strain evidence="2">cv. Darmor-bzh</strain>
    </source>
</reference>
<evidence type="ECO:0000313" key="1">
    <source>
        <dbReference type="EMBL" id="CDY46925.1"/>
    </source>
</evidence>
<dbReference type="PaxDb" id="3708-A0A078I7M7"/>
<proteinExistence type="predicted"/>
<dbReference type="Gramene" id="CDY46925">
    <property type="protein sequence ID" value="CDY46925"/>
    <property type="gene ID" value="GSBRNA2T00086400001"/>
</dbReference>
<organism evidence="1 2">
    <name type="scientific">Brassica napus</name>
    <name type="common">Rape</name>
    <dbReference type="NCBI Taxonomy" id="3708"/>
    <lineage>
        <taxon>Eukaryota</taxon>
        <taxon>Viridiplantae</taxon>
        <taxon>Streptophyta</taxon>
        <taxon>Embryophyta</taxon>
        <taxon>Tracheophyta</taxon>
        <taxon>Spermatophyta</taxon>
        <taxon>Magnoliopsida</taxon>
        <taxon>eudicotyledons</taxon>
        <taxon>Gunneridae</taxon>
        <taxon>Pentapetalae</taxon>
        <taxon>rosids</taxon>
        <taxon>malvids</taxon>
        <taxon>Brassicales</taxon>
        <taxon>Brassicaceae</taxon>
        <taxon>Brassiceae</taxon>
        <taxon>Brassica</taxon>
    </lineage>
</organism>
<sequence>MPFSSHTTLSTALIGTASLYFKRICLVNLITL</sequence>
<keyword evidence="2" id="KW-1185">Reference proteome</keyword>
<name>A0A078I7M7_BRANA</name>
<dbReference type="EMBL" id="LK032690">
    <property type="protein sequence ID" value="CDY46925.1"/>
    <property type="molecule type" value="Genomic_DNA"/>
</dbReference>
<dbReference type="AlphaFoldDB" id="A0A078I7M7"/>